<dbReference type="InterPro" id="IPR014795">
    <property type="entry name" value="TacA_1-like"/>
</dbReference>
<reference evidence="2 3" key="2">
    <citation type="submission" date="2018-03" db="EMBL/GenBank/DDBJ databases">
        <authorList>
            <person name="Keele B.F."/>
        </authorList>
    </citation>
    <scope>NUCLEOTIDE SEQUENCE [LARGE SCALE GENOMIC DNA]</scope>
    <source>
        <strain evidence="2 3">CCALA 016</strain>
    </source>
</reference>
<dbReference type="Gene3D" id="1.20.890.30">
    <property type="entry name" value="VCA0319-like"/>
    <property type="match status" value="1"/>
</dbReference>
<dbReference type="Pfam" id="PF08681">
    <property type="entry name" value="TacA1"/>
    <property type="match status" value="1"/>
</dbReference>
<evidence type="ECO:0000313" key="3">
    <source>
        <dbReference type="Proteomes" id="UP000239001"/>
    </source>
</evidence>
<gene>
    <name evidence="2" type="ORF">C7H19_23960</name>
</gene>
<proteinExistence type="predicted"/>
<keyword evidence="3" id="KW-1185">Reference proteome</keyword>
<organism evidence="2 3">
    <name type="scientific">Aphanothece hegewaldii CCALA 016</name>
    <dbReference type="NCBI Taxonomy" id="2107694"/>
    <lineage>
        <taxon>Bacteria</taxon>
        <taxon>Bacillati</taxon>
        <taxon>Cyanobacteriota</taxon>
        <taxon>Cyanophyceae</taxon>
        <taxon>Oscillatoriophycideae</taxon>
        <taxon>Chroococcales</taxon>
        <taxon>Aphanothecaceae</taxon>
        <taxon>Aphanothece</taxon>
    </lineage>
</organism>
<keyword evidence="1" id="KW-1277">Toxin-antitoxin system</keyword>
<comment type="caution">
    <text evidence="2">The sequence shown here is derived from an EMBL/GenBank/DDBJ whole genome shotgun (WGS) entry which is preliminary data.</text>
</comment>
<dbReference type="RefSeq" id="WP_106459426.1">
    <property type="nucleotide sequence ID" value="NZ_PXOH01000057.1"/>
</dbReference>
<dbReference type="EMBL" id="PXOH01000057">
    <property type="protein sequence ID" value="PSF30238.1"/>
    <property type="molecule type" value="Genomic_DNA"/>
</dbReference>
<dbReference type="Proteomes" id="UP000239001">
    <property type="component" value="Unassembled WGS sequence"/>
</dbReference>
<reference evidence="2 3" key="1">
    <citation type="submission" date="2018-03" db="EMBL/GenBank/DDBJ databases">
        <title>The ancient ancestry and fast evolution of plastids.</title>
        <authorList>
            <person name="Moore K.R."/>
            <person name="Magnabosco C."/>
            <person name="Momper L."/>
            <person name="Gold D.A."/>
            <person name="Bosak T."/>
            <person name="Fournier G.P."/>
        </authorList>
    </citation>
    <scope>NUCLEOTIDE SEQUENCE [LARGE SCALE GENOMIC DNA]</scope>
    <source>
        <strain evidence="2 3">CCALA 016</strain>
    </source>
</reference>
<evidence type="ECO:0000313" key="2">
    <source>
        <dbReference type="EMBL" id="PSF30238.1"/>
    </source>
</evidence>
<evidence type="ECO:0000256" key="1">
    <source>
        <dbReference type="ARBA" id="ARBA00022649"/>
    </source>
</evidence>
<accession>A0A2T1LQZ4</accession>
<protein>
    <submittedName>
        <fullName evidence="2">Uncharacterized protein</fullName>
    </submittedName>
</protein>
<sequence>MQSIKLRSRVDADGILRLEVPVELANLELDLVVVYQPVELVTLDAQEQEDLPLIKLSLQDSMAFVESLLNPPSPSPKMRLAALEYKRSMGF</sequence>
<name>A0A2T1LQZ4_9CHRO</name>
<dbReference type="AlphaFoldDB" id="A0A2T1LQZ4"/>
<dbReference type="OrthoDB" id="26670at2"/>